<proteinExistence type="predicted"/>
<sequence length="87" mass="9705">MLHNLHHNADKDLDGPTSADLAAIAVEWPQIQADIDMLADPDAVDALVDQIYALERGYTPRAWRSRRRAEARITRTALRAASRRTAA</sequence>
<protein>
    <submittedName>
        <fullName evidence="1">Uncharacterized protein</fullName>
    </submittedName>
</protein>
<dbReference type="HOGENOM" id="CLU_171888_1_0_11"/>
<dbReference type="Pfam" id="PF19801">
    <property type="entry name" value="DUF6284"/>
    <property type="match status" value="1"/>
</dbReference>
<keyword evidence="2" id="KW-1185">Reference proteome</keyword>
<evidence type="ECO:0000313" key="1">
    <source>
        <dbReference type="EMBL" id="AGZ39607.1"/>
    </source>
</evidence>
<gene>
    <name evidence="1" type="ORF">AFR_06590</name>
</gene>
<dbReference type="RefSeq" id="WP_023359138.1">
    <property type="nucleotide sequence ID" value="NC_022657.1"/>
</dbReference>
<dbReference type="PATRIC" id="fig|1246995.3.peg.1343"/>
<reference evidence="1 2" key="1">
    <citation type="journal article" date="2014" name="J. Biotechnol.">
        <title>Complete genome sequence of the actinobacterium Actinoplanes friuliensis HAG 010964, producer of the lipopeptide antibiotic friulimycin.</title>
        <authorList>
            <person name="Ruckert C."/>
            <person name="Szczepanowski R."/>
            <person name="Albersmeier A."/>
            <person name="Goesmann A."/>
            <person name="Fischer N."/>
            <person name="Steinkamper A."/>
            <person name="Puhler A."/>
            <person name="Biener R."/>
            <person name="Schwartz D."/>
            <person name="Kalinowski J."/>
        </authorList>
    </citation>
    <scope>NUCLEOTIDE SEQUENCE [LARGE SCALE GENOMIC DNA]</scope>
    <source>
        <strain evidence="1 2">DSM 7358</strain>
    </source>
</reference>
<evidence type="ECO:0000313" key="2">
    <source>
        <dbReference type="Proteomes" id="UP000017746"/>
    </source>
</evidence>
<dbReference type="InterPro" id="IPR046251">
    <property type="entry name" value="DUF6284"/>
</dbReference>
<dbReference type="KEGG" id="afs:AFR_06590"/>
<name>U5VS38_9ACTN</name>
<organism evidence="1 2">
    <name type="scientific">Actinoplanes friuliensis DSM 7358</name>
    <dbReference type="NCBI Taxonomy" id="1246995"/>
    <lineage>
        <taxon>Bacteria</taxon>
        <taxon>Bacillati</taxon>
        <taxon>Actinomycetota</taxon>
        <taxon>Actinomycetes</taxon>
        <taxon>Micromonosporales</taxon>
        <taxon>Micromonosporaceae</taxon>
        <taxon>Actinoplanes</taxon>
    </lineage>
</organism>
<dbReference type="EMBL" id="CP006272">
    <property type="protein sequence ID" value="AGZ39607.1"/>
    <property type="molecule type" value="Genomic_DNA"/>
</dbReference>
<accession>U5VS38</accession>
<dbReference type="AlphaFoldDB" id="U5VS38"/>
<dbReference type="Proteomes" id="UP000017746">
    <property type="component" value="Chromosome"/>
</dbReference>